<dbReference type="InterPro" id="IPR037185">
    <property type="entry name" value="EmrE-like"/>
</dbReference>
<feature type="transmembrane region" description="Helical" evidence="6">
    <location>
        <begin position="154"/>
        <end position="174"/>
    </location>
</feature>
<dbReference type="Proteomes" id="UP000015480">
    <property type="component" value="Chromosome"/>
</dbReference>
<sequence>MNPSTGILLKILSVVVFTVMAAIIKLNADEIPAGQQVFFRSFFAIPVILGWLIWRHELSSGLGTKRPINHFYRGFIGTTAMGLNFAALGYLPFPEATALGYTAPLLTVIFAAMFLGEDVRAFRLISVLNGLVGVVIVLLPRLGVTSEGLTTAQTLGAVLVLSGAACSALAQIFIRKLVLEERTSVIVFWFSVTSSILALTTLPFGWVVPAPGTLVLLIVTGLLGGLGQILLTSSYRFAPASVVAPFEYASVILALAIGYLSFGEVPTLTMLVGSAIVIGAGIAIILRERQLGIERTRQRKAMTPQG</sequence>
<dbReference type="STRING" id="1367847.JCM7686_3025"/>
<evidence type="ECO:0000256" key="2">
    <source>
        <dbReference type="ARBA" id="ARBA00009853"/>
    </source>
</evidence>
<dbReference type="GO" id="GO:0016020">
    <property type="term" value="C:membrane"/>
    <property type="evidence" value="ECO:0007669"/>
    <property type="project" value="UniProtKB-SubCell"/>
</dbReference>
<evidence type="ECO:0000313" key="8">
    <source>
        <dbReference type="EMBL" id="AGT10061.1"/>
    </source>
</evidence>
<keyword evidence="4 6" id="KW-1133">Transmembrane helix</keyword>
<dbReference type="PATRIC" id="fig|1367847.3.peg.3044"/>
<comment type="subcellular location">
    <subcellularLocation>
        <location evidence="1">Membrane</location>
        <topology evidence="1">Multi-pass membrane protein</topology>
    </subcellularLocation>
</comment>
<dbReference type="eggNOG" id="COG0697">
    <property type="taxonomic scope" value="Bacteria"/>
</dbReference>
<evidence type="ECO:0000256" key="5">
    <source>
        <dbReference type="ARBA" id="ARBA00023136"/>
    </source>
</evidence>
<proteinExistence type="inferred from homology"/>
<reference evidence="8 9" key="1">
    <citation type="journal article" date="2014" name="BMC Genomics">
        <title>Architecture and functions of a multipartite genome of the methylotrophic bacterium Paracoccus aminophilus JCM 7686, containing primary and secondary chromids.</title>
        <authorList>
            <person name="Dziewit L."/>
            <person name="Czarnecki J."/>
            <person name="Wibberg D."/>
            <person name="Radlinska M."/>
            <person name="Mrozek P."/>
            <person name="Szymczak M."/>
            <person name="Schluter A."/>
            <person name="Puhler A."/>
            <person name="Bartosik D."/>
        </authorList>
    </citation>
    <scope>NUCLEOTIDE SEQUENCE [LARGE SCALE GENOMIC DNA]</scope>
    <source>
        <strain evidence="8">JCM 7686</strain>
    </source>
</reference>
<feature type="domain" description="EamA" evidence="7">
    <location>
        <begin position="5"/>
        <end position="138"/>
    </location>
</feature>
<evidence type="ECO:0000256" key="3">
    <source>
        <dbReference type="ARBA" id="ARBA00022692"/>
    </source>
</evidence>
<keyword evidence="3 6" id="KW-0812">Transmembrane</keyword>
<dbReference type="OrthoDB" id="8478503at2"/>
<dbReference type="KEGG" id="pami:JCM7686_3025"/>
<feature type="transmembrane region" description="Helical" evidence="6">
    <location>
        <begin position="122"/>
        <end position="142"/>
    </location>
</feature>
<evidence type="ECO:0000259" key="7">
    <source>
        <dbReference type="Pfam" id="PF00892"/>
    </source>
</evidence>
<evidence type="ECO:0000313" key="9">
    <source>
        <dbReference type="Proteomes" id="UP000015480"/>
    </source>
</evidence>
<feature type="domain" description="EamA" evidence="7">
    <location>
        <begin position="155"/>
        <end position="285"/>
    </location>
</feature>
<evidence type="ECO:0000256" key="1">
    <source>
        <dbReference type="ARBA" id="ARBA00004141"/>
    </source>
</evidence>
<keyword evidence="9" id="KW-1185">Reference proteome</keyword>
<dbReference type="RefSeq" id="WP_020951698.1">
    <property type="nucleotide sequence ID" value="NC_022041.1"/>
</dbReference>
<comment type="similarity">
    <text evidence="2">Belongs to the drug/metabolite transporter (DMT) superfamily. 10 TMS drug/metabolite exporter (DME) (TC 2.A.7.3) family.</text>
</comment>
<name>S5YY14_PARAH</name>
<dbReference type="AlphaFoldDB" id="S5YY14"/>
<dbReference type="InterPro" id="IPR000620">
    <property type="entry name" value="EamA_dom"/>
</dbReference>
<dbReference type="Pfam" id="PF00892">
    <property type="entry name" value="EamA"/>
    <property type="match status" value="2"/>
</dbReference>
<feature type="transmembrane region" description="Helical" evidence="6">
    <location>
        <begin position="98"/>
        <end position="115"/>
    </location>
</feature>
<feature type="transmembrane region" description="Helical" evidence="6">
    <location>
        <begin position="214"/>
        <end position="231"/>
    </location>
</feature>
<dbReference type="PANTHER" id="PTHR22911:SF6">
    <property type="entry name" value="SOLUTE CARRIER FAMILY 35 MEMBER G1"/>
    <property type="match status" value="1"/>
</dbReference>
<feature type="transmembrane region" description="Helical" evidence="6">
    <location>
        <begin position="186"/>
        <end position="208"/>
    </location>
</feature>
<feature type="transmembrane region" description="Helical" evidence="6">
    <location>
        <begin position="37"/>
        <end position="54"/>
    </location>
</feature>
<keyword evidence="5 6" id="KW-0472">Membrane</keyword>
<evidence type="ECO:0000256" key="4">
    <source>
        <dbReference type="ARBA" id="ARBA00022989"/>
    </source>
</evidence>
<organism evidence="8 9">
    <name type="scientific">Paracoccus aminophilus JCM 7686</name>
    <dbReference type="NCBI Taxonomy" id="1367847"/>
    <lineage>
        <taxon>Bacteria</taxon>
        <taxon>Pseudomonadati</taxon>
        <taxon>Pseudomonadota</taxon>
        <taxon>Alphaproteobacteria</taxon>
        <taxon>Rhodobacterales</taxon>
        <taxon>Paracoccaceae</taxon>
        <taxon>Paracoccus</taxon>
    </lineage>
</organism>
<dbReference type="HOGENOM" id="CLU_032828_0_0_5"/>
<protein>
    <submittedName>
        <fullName evidence="8">S-adenosylmethionine uptake transporter</fullName>
    </submittedName>
</protein>
<feature type="transmembrane region" description="Helical" evidence="6">
    <location>
        <begin position="268"/>
        <end position="286"/>
    </location>
</feature>
<feature type="transmembrane region" description="Helical" evidence="6">
    <location>
        <begin position="243"/>
        <end position="262"/>
    </location>
</feature>
<dbReference type="EMBL" id="CP006650">
    <property type="protein sequence ID" value="AGT10061.1"/>
    <property type="molecule type" value="Genomic_DNA"/>
</dbReference>
<feature type="transmembrane region" description="Helical" evidence="6">
    <location>
        <begin position="74"/>
        <end position="92"/>
    </location>
</feature>
<dbReference type="SUPFAM" id="SSF103481">
    <property type="entry name" value="Multidrug resistance efflux transporter EmrE"/>
    <property type="match status" value="2"/>
</dbReference>
<evidence type="ECO:0000256" key="6">
    <source>
        <dbReference type="SAM" id="Phobius"/>
    </source>
</evidence>
<dbReference type="PANTHER" id="PTHR22911">
    <property type="entry name" value="ACYL-MALONYL CONDENSING ENZYME-RELATED"/>
    <property type="match status" value="1"/>
</dbReference>
<accession>S5YY14</accession>
<gene>
    <name evidence="8" type="ORF">JCM7686_3025</name>
</gene>